<sequence>MSSTKKYCNGTIKTKLNTKNTKNINIIFIHKQTTNMESNKFFYKLF</sequence>
<reference evidence="1" key="1">
    <citation type="submission" date="2018-10" db="EMBL/GenBank/DDBJ databases">
        <title>Hidden diversity of soil giant viruses.</title>
        <authorList>
            <person name="Schulz F."/>
            <person name="Alteio L."/>
            <person name="Goudeau D."/>
            <person name="Ryan E.M."/>
            <person name="Malmstrom R.R."/>
            <person name="Blanchard J."/>
            <person name="Woyke T."/>
        </authorList>
    </citation>
    <scope>NUCLEOTIDE SEQUENCE</scope>
    <source>
        <strain evidence="1">TEV1</strain>
    </source>
</reference>
<accession>A0A3G4ZKW0</accession>
<protein>
    <submittedName>
        <fullName evidence="1">Uncharacterized protein</fullName>
    </submittedName>
</protein>
<organism evidence="1">
    <name type="scientific">Terrestrivirus sp</name>
    <dbReference type="NCBI Taxonomy" id="2487775"/>
    <lineage>
        <taxon>Viruses</taxon>
        <taxon>Varidnaviria</taxon>
        <taxon>Bamfordvirae</taxon>
        <taxon>Nucleocytoviricota</taxon>
        <taxon>Megaviricetes</taxon>
        <taxon>Imitervirales</taxon>
        <taxon>Mimiviridae</taxon>
        <taxon>Klosneuvirinae</taxon>
    </lineage>
</organism>
<gene>
    <name evidence="1" type="ORF">Terrestrivirus1_354</name>
</gene>
<evidence type="ECO:0000313" key="1">
    <source>
        <dbReference type="EMBL" id="AYV75480.1"/>
    </source>
</evidence>
<dbReference type="EMBL" id="MK071979">
    <property type="protein sequence ID" value="AYV75480.1"/>
    <property type="molecule type" value="Genomic_DNA"/>
</dbReference>
<proteinExistence type="predicted"/>
<name>A0A3G4ZKW0_9VIRU</name>